<reference evidence="2 3" key="1">
    <citation type="journal article" date="2015" name="Nature">
        <title>rRNA introns, odd ribosomes, and small enigmatic genomes across a large radiation of phyla.</title>
        <authorList>
            <person name="Brown C.T."/>
            <person name="Hug L.A."/>
            <person name="Thomas B.C."/>
            <person name="Sharon I."/>
            <person name="Castelle C.J."/>
            <person name="Singh A."/>
            <person name="Wilkins M.J."/>
            <person name="Williams K.H."/>
            <person name="Banfield J.F."/>
        </authorList>
    </citation>
    <scope>NUCLEOTIDE SEQUENCE [LARGE SCALE GENOMIC DNA]</scope>
</reference>
<evidence type="ECO:0000313" key="2">
    <source>
        <dbReference type="EMBL" id="AKM82422.1"/>
    </source>
</evidence>
<accession>A0A0G4B5X5</accession>
<gene>
    <name evidence="2" type="ORF">UT28_C0001G0621</name>
</gene>
<dbReference type="AlphaFoldDB" id="A0A0G4B5X5"/>
<dbReference type="Proteomes" id="UP000035648">
    <property type="component" value="Chromosome"/>
</dbReference>
<organism evidence="2 3">
    <name type="scientific">Berkelbacteria bacterium GW2011_GWE1_39_12</name>
    <dbReference type="NCBI Taxonomy" id="1618337"/>
    <lineage>
        <taxon>Bacteria</taxon>
        <taxon>Candidatus Berkelbacteria</taxon>
    </lineage>
</organism>
<feature type="coiled-coil region" evidence="1">
    <location>
        <begin position="5"/>
        <end position="57"/>
    </location>
</feature>
<sequence length="59" mass="6991">MPIDNHELKTKIGKIEQRLNMVEKREQEDFIGIYSRLDNLEESLRKLENDIAAVHLNNQ</sequence>
<evidence type="ECO:0000256" key="1">
    <source>
        <dbReference type="SAM" id="Coils"/>
    </source>
</evidence>
<dbReference type="EMBL" id="CP011213">
    <property type="protein sequence ID" value="AKM82422.1"/>
    <property type="molecule type" value="Genomic_DNA"/>
</dbReference>
<proteinExistence type="predicted"/>
<protein>
    <submittedName>
        <fullName evidence="2">Uncharacterized protein</fullName>
    </submittedName>
</protein>
<dbReference type="KEGG" id="bbgw:UT28_C0001G0621"/>
<dbReference type="STRING" id="1618337.UT28_C0001G0621"/>
<keyword evidence="1" id="KW-0175">Coiled coil</keyword>
<name>A0A0G4B5X5_9BACT</name>
<evidence type="ECO:0000313" key="3">
    <source>
        <dbReference type="Proteomes" id="UP000035648"/>
    </source>
</evidence>